<dbReference type="Gramene" id="mRNA:HanXRQr2_Chr06g0277111">
    <property type="protein sequence ID" value="mRNA:HanXRQr2_Chr06g0277111"/>
    <property type="gene ID" value="HanXRQr2_Chr06g0277111"/>
</dbReference>
<reference evidence="1" key="2">
    <citation type="submission" date="2020-06" db="EMBL/GenBank/DDBJ databases">
        <title>Helianthus annuus Genome sequencing and assembly Release 2.</title>
        <authorList>
            <person name="Gouzy J."/>
            <person name="Langlade N."/>
            <person name="Munos S."/>
        </authorList>
    </citation>
    <scope>NUCLEOTIDE SEQUENCE</scope>
    <source>
        <tissue evidence="1">Leaves</tissue>
    </source>
</reference>
<keyword evidence="2" id="KW-1185">Reference proteome</keyword>
<dbReference type="Proteomes" id="UP000215914">
    <property type="component" value="Unassembled WGS sequence"/>
</dbReference>
<evidence type="ECO:0000313" key="2">
    <source>
        <dbReference type="Proteomes" id="UP000215914"/>
    </source>
</evidence>
<name>A0A9K3IVJ2_HELAN</name>
<gene>
    <name evidence="1" type="ORF">HanXRQr2_Chr06g0277111</name>
</gene>
<comment type="caution">
    <text evidence="1">The sequence shown here is derived from an EMBL/GenBank/DDBJ whole genome shotgun (WGS) entry which is preliminary data.</text>
</comment>
<reference evidence="1" key="1">
    <citation type="journal article" date="2017" name="Nature">
        <title>The sunflower genome provides insights into oil metabolism, flowering and Asterid evolution.</title>
        <authorList>
            <person name="Badouin H."/>
            <person name="Gouzy J."/>
            <person name="Grassa C.J."/>
            <person name="Murat F."/>
            <person name="Staton S.E."/>
            <person name="Cottret L."/>
            <person name="Lelandais-Briere C."/>
            <person name="Owens G.L."/>
            <person name="Carrere S."/>
            <person name="Mayjonade B."/>
            <person name="Legrand L."/>
            <person name="Gill N."/>
            <person name="Kane N.C."/>
            <person name="Bowers J.E."/>
            <person name="Hubner S."/>
            <person name="Bellec A."/>
            <person name="Berard A."/>
            <person name="Berges H."/>
            <person name="Blanchet N."/>
            <person name="Boniface M.C."/>
            <person name="Brunel D."/>
            <person name="Catrice O."/>
            <person name="Chaidir N."/>
            <person name="Claudel C."/>
            <person name="Donnadieu C."/>
            <person name="Faraut T."/>
            <person name="Fievet G."/>
            <person name="Helmstetter N."/>
            <person name="King M."/>
            <person name="Knapp S.J."/>
            <person name="Lai Z."/>
            <person name="Le Paslier M.C."/>
            <person name="Lippi Y."/>
            <person name="Lorenzon L."/>
            <person name="Mandel J.R."/>
            <person name="Marage G."/>
            <person name="Marchand G."/>
            <person name="Marquand E."/>
            <person name="Bret-Mestries E."/>
            <person name="Morien E."/>
            <person name="Nambeesan S."/>
            <person name="Nguyen T."/>
            <person name="Pegot-Espagnet P."/>
            <person name="Pouilly N."/>
            <person name="Raftis F."/>
            <person name="Sallet E."/>
            <person name="Schiex T."/>
            <person name="Thomas J."/>
            <person name="Vandecasteele C."/>
            <person name="Vares D."/>
            <person name="Vear F."/>
            <person name="Vautrin S."/>
            <person name="Crespi M."/>
            <person name="Mangin B."/>
            <person name="Burke J.M."/>
            <person name="Salse J."/>
            <person name="Munos S."/>
            <person name="Vincourt P."/>
            <person name="Rieseberg L.H."/>
            <person name="Langlade N.B."/>
        </authorList>
    </citation>
    <scope>NUCLEOTIDE SEQUENCE</scope>
    <source>
        <tissue evidence="1">Leaves</tissue>
    </source>
</reference>
<dbReference type="AlphaFoldDB" id="A0A9K3IVJ2"/>
<organism evidence="1 2">
    <name type="scientific">Helianthus annuus</name>
    <name type="common">Common sunflower</name>
    <dbReference type="NCBI Taxonomy" id="4232"/>
    <lineage>
        <taxon>Eukaryota</taxon>
        <taxon>Viridiplantae</taxon>
        <taxon>Streptophyta</taxon>
        <taxon>Embryophyta</taxon>
        <taxon>Tracheophyta</taxon>
        <taxon>Spermatophyta</taxon>
        <taxon>Magnoliopsida</taxon>
        <taxon>eudicotyledons</taxon>
        <taxon>Gunneridae</taxon>
        <taxon>Pentapetalae</taxon>
        <taxon>asterids</taxon>
        <taxon>campanulids</taxon>
        <taxon>Asterales</taxon>
        <taxon>Asteraceae</taxon>
        <taxon>Asteroideae</taxon>
        <taxon>Heliantheae alliance</taxon>
        <taxon>Heliantheae</taxon>
        <taxon>Helianthus</taxon>
    </lineage>
</organism>
<evidence type="ECO:0000313" key="1">
    <source>
        <dbReference type="EMBL" id="KAF5803921.1"/>
    </source>
</evidence>
<dbReference type="EMBL" id="MNCJ02000321">
    <property type="protein sequence ID" value="KAF5803921.1"/>
    <property type="molecule type" value="Genomic_DNA"/>
</dbReference>
<accession>A0A9K3IVJ2</accession>
<proteinExistence type="predicted"/>
<protein>
    <submittedName>
        <fullName evidence="1">Uncharacterized protein</fullName>
    </submittedName>
</protein>
<sequence length="181" mass="20133">MEPKVLLGRAFDHPDVAVCRLHAAASLQHCNTGDGVRAIHYCTKELLTRRQDYEISNGGFGRGQVKPLSDGIADKGAGEQTSYVDKWVDELAALRFRIEKALSDRLAVEPDNGVHMRLKRRYTEVLDVLPCWPAEQLETFKEGETLKRTTRGTSSPPSAPSGIRMVFYATQSGSVFFTHLV</sequence>